<protein>
    <submittedName>
        <fullName evidence="2">Uncharacterized protein</fullName>
    </submittedName>
</protein>
<proteinExistence type="predicted"/>
<evidence type="ECO:0000313" key="3">
    <source>
        <dbReference type="Proteomes" id="UP001438707"/>
    </source>
</evidence>
<gene>
    <name evidence="2" type="ORF">WJX74_009523</name>
</gene>
<dbReference type="EMBL" id="JALJOS010000050">
    <property type="protein sequence ID" value="KAK9819139.1"/>
    <property type="molecule type" value="Genomic_DNA"/>
</dbReference>
<dbReference type="AlphaFoldDB" id="A0AAW1QCZ8"/>
<organism evidence="2 3">
    <name type="scientific">Apatococcus lobatus</name>
    <dbReference type="NCBI Taxonomy" id="904363"/>
    <lineage>
        <taxon>Eukaryota</taxon>
        <taxon>Viridiplantae</taxon>
        <taxon>Chlorophyta</taxon>
        <taxon>core chlorophytes</taxon>
        <taxon>Trebouxiophyceae</taxon>
        <taxon>Chlorellales</taxon>
        <taxon>Chlorellaceae</taxon>
        <taxon>Apatococcus</taxon>
    </lineage>
</organism>
<dbReference type="Proteomes" id="UP001438707">
    <property type="component" value="Unassembled WGS sequence"/>
</dbReference>
<accession>A0AAW1QCZ8</accession>
<feature type="region of interest" description="Disordered" evidence="1">
    <location>
        <begin position="1"/>
        <end position="20"/>
    </location>
</feature>
<comment type="caution">
    <text evidence="2">The sequence shown here is derived from an EMBL/GenBank/DDBJ whole genome shotgun (WGS) entry which is preliminary data.</text>
</comment>
<name>A0AAW1QCZ8_9CHLO</name>
<evidence type="ECO:0000256" key="1">
    <source>
        <dbReference type="SAM" id="MobiDB-lite"/>
    </source>
</evidence>
<keyword evidence="3" id="KW-1185">Reference proteome</keyword>
<sequence>MYCFSRETRTQTSTESAGASSCTRLAAAGAGAKPAESSQADCGIAAELAIFAVHEAHPSSGAEACGTADADRVLANMQGALTMANQVNSVRYPLPSIRQPSGWVTATSPQPILPRSSRCGKACALPKASLGTATSRPGLADAVLEPDGGQLLRQMQIHGIAEDWLMPDTS</sequence>
<reference evidence="2 3" key="1">
    <citation type="journal article" date="2024" name="Nat. Commun.">
        <title>Phylogenomics reveals the evolutionary origins of lichenization in chlorophyte algae.</title>
        <authorList>
            <person name="Puginier C."/>
            <person name="Libourel C."/>
            <person name="Otte J."/>
            <person name="Skaloud P."/>
            <person name="Haon M."/>
            <person name="Grisel S."/>
            <person name="Petersen M."/>
            <person name="Berrin J.G."/>
            <person name="Delaux P.M."/>
            <person name="Dal Grande F."/>
            <person name="Keller J."/>
        </authorList>
    </citation>
    <scope>NUCLEOTIDE SEQUENCE [LARGE SCALE GENOMIC DNA]</scope>
    <source>
        <strain evidence="2 3">SAG 2145</strain>
    </source>
</reference>
<evidence type="ECO:0000313" key="2">
    <source>
        <dbReference type="EMBL" id="KAK9819139.1"/>
    </source>
</evidence>